<dbReference type="InterPro" id="IPR002575">
    <property type="entry name" value="Aminoglycoside_PTrfase"/>
</dbReference>
<dbReference type="AlphaFoldDB" id="A0A653IF31"/>
<evidence type="ECO:0000313" key="2">
    <source>
        <dbReference type="EMBL" id="VWX37572.1"/>
    </source>
</evidence>
<protein>
    <submittedName>
        <fullName evidence="2">Aminoglycoside phosphotransferase</fullName>
    </submittedName>
</protein>
<keyword evidence="2" id="KW-0808">Transferase</keyword>
<dbReference type="Pfam" id="PF01636">
    <property type="entry name" value="APH"/>
    <property type="match status" value="1"/>
</dbReference>
<evidence type="ECO:0000259" key="1">
    <source>
        <dbReference type="Pfam" id="PF01636"/>
    </source>
</evidence>
<organism evidence="2 3">
    <name type="scientific">Exiguobacterium oxidotolerans</name>
    <dbReference type="NCBI Taxonomy" id="223958"/>
    <lineage>
        <taxon>Bacteria</taxon>
        <taxon>Bacillati</taxon>
        <taxon>Bacillota</taxon>
        <taxon>Bacilli</taxon>
        <taxon>Bacillales</taxon>
        <taxon>Bacillales Family XII. Incertae Sedis</taxon>
        <taxon>Exiguobacterium</taxon>
    </lineage>
</organism>
<gene>
    <name evidence="2" type="ORF">EXIGUO9Y_320011</name>
</gene>
<accession>A0A653IF31</accession>
<dbReference type="Gene3D" id="3.90.1200.10">
    <property type="match status" value="1"/>
</dbReference>
<dbReference type="InterPro" id="IPR011009">
    <property type="entry name" value="Kinase-like_dom_sf"/>
</dbReference>
<evidence type="ECO:0000313" key="3">
    <source>
        <dbReference type="Proteomes" id="UP000439752"/>
    </source>
</evidence>
<name>A0A653IF31_9BACL</name>
<sequence length="323" mass="36685">MESYRFDQICVLFDLGERTEDPRPLSGGFIHDMYGLRTTKGHYAVKCLNPQIMRRPDAFANFKNAEDFALLAGRRLSALPAKRIRGEAVQQIADEYFLLFDWVDGNLLFLKEIQPSHCHTIGTYLAGLHQLDAGIVPAVVGTISHDWTAHLKRGQAIDAEWSAALSEIIAALKVWNERAVRAEALLSKACVMSHRDLDPKNVLWTKNDLVVIDWESAGPIHPVLDVLETALYWSEDETGHLNKQKFQAFFSGYTTKNNLGDAKWSAVIACSYSSKLDWLAYNINRTFSADEMERRIGTEQMKQTILDLKRHTDRMETLKGWLT</sequence>
<dbReference type="Proteomes" id="UP000439752">
    <property type="component" value="Unassembled WGS sequence"/>
</dbReference>
<dbReference type="SUPFAM" id="SSF56112">
    <property type="entry name" value="Protein kinase-like (PK-like)"/>
    <property type="match status" value="1"/>
</dbReference>
<reference evidence="2 3" key="1">
    <citation type="submission" date="2019-10" db="EMBL/GenBank/DDBJ databases">
        <authorList>
            <person name="Karimi E."/>
        </authorList>
    </citation>
    <scope>NUCLEOTIDE SEQUENCE [LARGE SCALE GENOMIC DNA]</scope>
    <source>
        <strain evidence="2">Exiguobacterium sp. 9Y</strain>
    </source>
</reference>
<proteinExistence type="predicted"/>
<feature type="domain" description="Aminoglycoside phosphotransferase" evidence="1">
    <location>
        <begin position="23"/>
        <end position="253"/>
    </location>
</feature>
<dbReference type="GO" id="GO:0016740">
    <property type="term" value="F:transferase activity"/>
    <property type="evidence" value="ECO:0007669"/>
    <property type="project" value="UniProtKB-KW"/>
</dbReference>
<dbReference type="EMBL" id="CABWKQ010000026">
    <property type="protein sequence ID" value="VWX37572.1"/>
    <property type="molecule type" value="Genomic_DNA"/>
</dbReference>
<keyword evidence="3" id="KW-1185">Reference proteome</keyword>
<dbReference type="RefSeq" id="WP_159173569.1">
    <property type="nucleotide sequence ID" value="NZ_LR732312.1"/>
</dbReference>